<dbReference type="EMBL" id="JAVQLW010000005">
    <property type="protein sequence ID" value="MDS9470070.1"/>
    <property type="molecule type" value="Genomic_DNA"/>
</dbReference>
<organism evidence="2 3">
    <name type="scientific">Paracoccus aurantius</name>
    <dbReference type="NCBI Taxonomy" id="3073814"/>
    <lineage>
        <taxon>Bacteria</taxon>
        <taxon>Pseudomonadati</taxon>
        <taxon>Pseudomonadota</taxon>
        <taxon>Alphaproteobacteria</taxon>
        <taxon>Rhodobacterales</taxon>
        <taxon>Paracoccaceae</taxon>
        <taxon>Paracoccus</taxon>
    </lineage>
</organism>
<name>A0ABU2HZV4_9RHOB</name>
<gene>
    <name evidence="2" type="ORF">RGQ15_21190</name>
</gene>
<accession>A0ABU2HZV4</accession>
<keyword evidence="1" id="KW-1133">Transmembrane helix</keyword>
<feature type="transmembrane region" description="Helical" evidence="1">
    <location>
        <begin position="152"/>
        <end position="171"/>
    </location>
</feature>
<feature type="transmembrane region" description="Helical" evidence="1">
    <location>
        <begin position="53"/>
        <end position="71"/>
    </location>
</feature>
<keyword evidence="1" id="KW-0812">Transmembrane</keyword>
<evidence type="ECO:0000313" key="3">
    <source>
        <dbReference type="Proteomes" id="UP001269144"/>
    </source>
</evidence>
<keyword evidence="1" id="KW-0472">Membrane</keyword>
<reference evidence="3" key="1">
    <citation type="submission" date="2023-07" db="EMBL/GenBank/DDBJ databases">
        <title>Paracoccus sp. MBLB3053 whole genome sequence.</title>
        <authorList>
            <person name="Hwang C.Y."/>
            <person name="Cho E.-S."/>
            <person name="Seo M.-J."/>
        </authorList>
    </citation>
    <scope>NUCLEOTIDE SEQUENCE [LARGE SCALE GENOMIC DNA]</scope>
    <source>
        <strain evidence="3">MBLB3053</strain>
    </source>
</reference>
<keyword evidence="3" id="KW-1185">Reference proteome</keyword>
<dbReference type="Pfam" id="PF04657">
    <property type="entry name" value="DMT_YdcZ"/>
    <property type="match status" value="1"/>
</dbReference>
<evidence type="ECO:0000313" key="2">
    <source>
        <dbReference type="EMBL" id="MDS9470070.1"/>
    </source>
</evidence>
<dbReference type="InterPro" id="IPR006750">
    <property type="entry name" value="YdcZ"/>
</dbReference>
<dbReference type="RefSeq" id="WP_311162869.1">
    <property type="nucleotide sequence ID" value="NZ_JAVQLW010000005.1"/>
</dbReference>
<protein>
    <submittedName>
        <fullName evidence="2">DMT family transporter</fullName>
    </submittedName>
</protein>
<dbReference type="PANTHER" id="PTHR34821">
    <property type="entry name" value="INNER MEMBRANE PROTEIN YDCZ"/>
    <property type="match status" value="1"/>
</dbReference>
<feature type="transmembrane region" description="Helical" evidence="1">
    <location>
        <begin position="116"/>
        <end position="140"/>
    </location>
</feature>
<evidence type="ECO:0000256" key="1">
    <source>
        <dbReference type="SAM" id="Phobius"/>
    </source>
</evidence>
<comment type="caution">
    <text evidence="2">The sequence shown here is derived from an EMBL/GenBank/DDBJ whole genome shotgun (WGS) entry which is preliminary data.</text>
</comment>
<dbReference type="PANTHER" id="PTHR34821:SF2">
    <property type="entry name" value="INNER MEMBRANE PROTEIN YDCZ"/>
    <property type="match status" value="1"/>
</dbReference>
<feature type="transmembrane region" description="Helical" evidence="1">
    <location>
        <begin position="91"/>
        <end position="110"/>
    </location>
</feature>
<proteinExistence type="predicted"/>
<sequence>MAPSRLASPSSAGAAPPRLIEIVAALATGSLLTLMLLSNSTMAAHTTPLFSSLTAHGVGTVVAGIVLAALWPMHRTGTGRSARSPGRAPLWAYLGGLSGALTVMLTSSAANSMLALTGTLAIGLAGQVVLALIFDCLGAMGLEKRLPRRKDLFALAAIVAGTILIIFARGMG</sequence>
<dbReference type="Proteomes" id="UP001269144">
    <property type="component" value="Unassembled WGS sequence"/>
</dbReference>